<sequence>MQSCRRHHSLPAPAKNLHQQKHYTGEAAMCNGSITRKVTKLKFTRARPHAGSPPVDCLLFSIRFAIHFHHVRCRAALATAFLQIPAKFRSLEPPARQAC</sequence>
<proteinExistence type="predicted"/>
<protein>
    <submittedName>
        <fullName evidence="1">(northern house mosquito) hypothetical protein</fullName>
    </submittedName>
</protein>
<dbReference type="AlphaFoldDB" id="A0A8D8F190"/>
<dbReference type="EMBL" id="HBUE01023992">
    <property type="protein sequence ID" value="CAG6453870.1"/>
    <property type="molecule type" value="Transcribed_RNA"/>
</dbReference>
<accession>A0A8D8F190</accession>
<evidence type="ECO:0000313" key="1">
    <source>
        <dbReference type="EMBL" id="CAG6453870.1"/>
    </source>
</evidence>
<organism evidence="1">
    <name type="scientific">Culex pipiens</name>
    <name type="common">House mosquito</name>
    <dbReference type="NCBI Taxonomy" id="7175"/>
    <lineage>
        <taxon>Eukaryota</taxon>
        <taxon>Metazoa</taxon>
        <taxon>Ecdysozoa</taxon>
        <taxon>Arthropoda</taxon>
        <taxon>Hexapoda</taxon>
        <taxon>Insecta</taxon>
        <taxon>Pterygota</taxon>
        <taxon>Neoptera</taxon>
        <taxon>Endopterygota</taxon>
        <taxon>Diptera</taxon>
        <taxon>Nematocera</taxon>
        <taxon>Culicoidea</taxon>
        <taxon>Culicidae</taxon>
        <taxon>Culicinae</taxon>
        <taxon>Culicini</taxon>
        <taxon>Culex</taxon>
        <taxon>Culex</taxon>
    </lineage>
</organism>
<name>A0A8D8F190_CULPI</name>
<reference evidence="1" key="1">
    <citation type="submission" date="2021-05" db="EMBL/GenBank/DDBJ databases">
        <authorList>
            <person name="Alioto T."/>
            <person name="Alioto T."/>
            <person name="Gomez Garrido J."/>
        </authorList>
    </citation>
    <scope>NUCLEOTIDE SEQUENCE</scope>
</reference>